<keyword evidence="5" id="KW-1185">Reference proteome</keyword>
<evidence type="ECO:0000259" key="3">
    <source>
        <dbReference type="PROSITE" id="PS50975"/>
    </source>
</evidence>
<dbReference type="PANTHER" id="PTHR42793">
    <property type="entry name" value="COA BINDING DOMAIN CONTAINING PROTEIN"/>
    <property type="match status" value="1"/>
</dbReference>
<evidence type="ECO:0000313" key="5">
    <source>
        <dbReference type="Proteomes" id="UP000320314"/>
    </source>
</evidence>
<dbReference type="PANTHER" id="PTHR42793:SF4">
    <property type="entry name" value="BLL6376 PROTEIN"/>
    <property type="match status" value="1"/>
</dbReference>
<comment type="caution">
    <text evidence="4">The sequence shown here is derived from an EMBL/GenBank/DDBJ whole genome shotgun (WGS) entry which is preliminary data.</text>
</comment>
<evidence type="ECO:0000256" key="1">
    <source>
        <dbReference type="ARBA" id="ARBA00022532"/>
    </source>
</evidence>
<dbReference type="GO" id="GO:0006099">
    <property type="term" value="P:tricarboxylic acid cycle"/>
    <property type="evidence" value="ECO:0007669"/>
    <property type="project" value="UniProtKB-KW"/>
</dbReference>
<dbReference type="Pfam" id="PF13549">
    <property type="entry name" value="ATP-grasp_5"/>
    <property type="match status" value="1"/>
</dbReference>
<dbReference type="SMART" id="SM00881">
    <property type="entry name" value="CoA_binding"/>
    <property type="match status" value="1"/>
</dbReference>
<dbReference type="Proteomes" id="UP000320314">
    <property type="component" value="Unassembled WGS sequence"/>
</dbReference>
<keyword evidence="4" id="KW-0436">Ligase</keyword>
<dbReference type="GO" id="GO:0005524">
    <property type="term" value="F:ATP binding"/>
    <property type="evidence" value="ECO:0007669"/>
    <property type="project" value="UniProtKB-UniRule"/>
</dbReference>
<dbReference type="Gene3D" id="3.30.470.20">
    <property type="entry name" value="ATP-grasp fold, B domain"/>
    <property type="match status" value="1"/>
</dbReference>
<evidence type="ECO:0000313" key="4">
    <source>
        <dbReference type="EMBL" id="TPW27945.1"/>
    </source>
</evidence>
<keyword evidence="2" id="KW-0547">Nucleotide-binding</keyword>
<dbReference type="SUPFAM" id="SSF52210">
    <property type="entry name" value="Succinyl-CoA synthetase domains"/>
    <property type="match status" value="2"/>
</dbReference>
<dbReference type="InterPro" id="IPR036291">
    <property type="entry name" value="NAD(P)-bd_dom_sf"/>
</dbReference>
<dbReference type="Gene3D" id="3.40.50.261">
    <property type="entry name" value="Succinyl-CoA synthetase domains"/>
    <property type="match status" value="2"/>
</dbReference>
<feature type="domain" description="ATP-grasp" evidence="3">
    <location>
        <begin position="501"/>
        <end position="581"/>
    </location>
</feature>
<dbReference type="InterPro" id="IPR011761">
    <property type="entry name" value="ATP-grasp"/>
</dbReference>
<dbReference type="Gene3D" id="3.40.50.720">
    <property type="entry name" value="NAD(P)-binding Rossmann-like Domain"/>
    <property type="match status" value="1"/>
</dbReference>
<reference evidence="4 5" key="1">
    <citation type="submission" date="2019-06" db="EMBL/GenBank/DDBJ databases">
        <authorList>
            <person name="Li M."/>
        </authorList>
    </citation>
    <scope>NUCLEOTIDE SEQUENCE [LARGE SCALE GENOMIC DNA]</scope>
    <source>
        <strain evidence="4 5">BGMRC6574</strain>
    </source>
</reference>
<dbReference type="OrthoDB" id="9807426at2"/>
<dbReference type="PROSITE" id="PS50975">
    <property type="entry name" value="ATP_GRASP"/>
    <property type="match status" value="1"/>
</dbReference>
<dbReference type="InterPro" id="IPR016102">
    <property type="entry name" value="Succinyl-CoA_synth-like"/>
</dbReference>
<dbReference type="SUPFAM" id="SSF56059">
    <property type="entry name" value="Glutathione synthetase ATP-binding domain-like"/>
    <property type="match status" value="1"/>
</dbReference>
<keyword evidence="2" id="KW-0067">ATP-binding</keyword>
<name>A0A506U4K5_9HYPH</name>
<organism evidence="4 5">
    <name type="scientific">Pararhizobium mangrovi</name>
    <dbReference type="NCBI Taxonomy" id="2590452"/>
    <lineage>
        <taxon>Bacteria</taxon>
        <taxon>Pseudomonadati</taxon>
        <taxon>Pseudomonadota</taxon>
        <taxon>Alphaproteobacteria</taxon>
        <taxon>Hyphomicrobiales</taxon>
        <taxon>Rhizobiaceae</taxon>
        <taxon>Rhizobium/Agrobacterium group</taxon>
        <taxon>Pararhizobium</taxon>
    </lineage>
</organism>
<dbReference type="Pfam" id="PF13607">
    <property type="entry name" value="Succ_CoA_lig"/>
    <property type="match status" value="1"/>
</dbReference>
<sequence length="704" mass="73343">MTLLYDASGLPAASENRLDRLLRPRSIAVFGGVQAAAVVEQSRKMGFSGKIWPVHPKRDMVAGEKAYRGIDDLPGVPDAAFVGVNRSLTVTIVEELRAIGAGGAVCFAAGFSETGAGNGEGGALQAALVEAAGEMPIVGPNCYGVINYCDGALLWPDQHGGKRLPEGMRGAAIVTQSSNIAVNLTMQRRGLPLAYVLTAGNQAQTGLSEMALGLLEDPRVSVLGLHIEAFDSVANFERLAARARALGKPIVAMKAGRSQQAREAAVSHTASIAGSDAAADAFLARLGIARVHSVPSFLETMKLLHCGGPLAGRGVSSMSCSGGEAGLMADAAHGRGIGFPALDATHRERVGETLGPLVAVANPLDYNTFIWNDEPALKRTFTAFATSDFACNLLVLDFPREDRCSCADWWPAIDAFESALSNNASRGAIVVSMTENVAEAHAEALIARGLPPLMGIAETMDALEAAAFIAEVWASPNPDPLAPPPRTEIGRRHTLDEATAKDRLAGAGLPVAERRVVADAGEAVRAAEALGFPVAVKALGVAHKSERGAVRLALGDAEAVAGAAGDLADMGSGLLVERMIPDVVGELIAGVTRDPQFGPVLTIGTGGVLVELLGDSRTVLLPAKRETVEQAIRSLRLSALLDGYRGRPRGDVEAAVTALMQIADFAVANAATLVEMDINPLIVCKKGAFVADALIVEEEEEDHE</sequence>
<dbReference type="AlphaFoldDB" id="A0A506U4K5"/>
<dbReference type="GO" id="GO:0016874">
    <property type="term" value="F:ligase activity"/>
    <property type="evidence" value="ECO:0007669"/>
    <property type="project" value="UniProtKB-KW"/>
</dbReference>
<keyword evidence="1" id="KW-0816">Tricarboxylic acid cycle</keyword>
<protein>
    <submittedName>
        <fullName evidence="4">Acetate--CoA ligase family protein</fullName>
    </submittedName>
</protein>
<dbReference type="Pfam" id="PF13380">
    <property type="entry name" value="CoA_binding_2"/>
    <property type="match status" value="1"/>
</dbReference>
<evidence type="ECO:0000256" key="2">
    <source>
        <dbReference type="PROSITE-ProRule" id="PRU00409"/>
    </source>
</evidence>
<dbReference type="Gene3D" id="3.30.1490.20">
    <property type="entry name" value="ATP-grasp fold, A domain"/>
    <property type="match status" value="1"/>
</dbReference>
<dbReference type="EMBL" id="VHLH01000018">
    <property type="protein sequence ID" value="TPW27945.1"/>
    <property type="molecule type" value="Genomic_DNA"/>
</dbReference>
<gene>
    <name evidence="4" type="ORF">FJU11_10400</name>
</gene>
<dbReference type="GO" id="GO:0046872">
    <property type="term" value="F:metal ion binding"/>
    <property type="evidence" value="ECO:0007669"/>
    <property type="project" value="InterPro"/>
</dbReference>
<dbReference type="InterPro" id="IPR003781">
    <property type="entry name" value="CoA-bd"/>
</dbReference>
<dbReference type="InterPro" id="IPR013815">
    <property type="entry name" value="ATP_grasp_subdomain_1"/>
</dbReference>
<dbReference type="SUPFAM" id="SSF51735">
    <property type="entry name" value="NAD(P)-binding Rossmann-fold domains"/>
    <property type="match status" value="1"/>
</dbReference>
<dbReference type="RefSeq" id="WP_141166991.1">
    <property type="nucleotide sequence ID" value="NZ_VHLH01000018.1"/>
</dbReference>
<accession>A0A506U4K5</accession>
<dbReference type="InterPro" id="IPR032875">
    <property type="entry name" value="Succ_CoA_lig_flav_dom"/>
</dbReference>
<proteinExistence type="predicted"/>